<evidence type="ECO:0000259" key="1">
    <source>
        <dbReference type="Pfam" id="PF00534"/>
    </source>
</evidence>
<organism evidence="2 3">
    <name type="scientific">Paralimibaculum aggregatum</name>
    <dbReference type="NCBI Taxonomy" id="3036245"/>
    <lineage>
        <taxon>Bacteria</taxon>
        <taxon>Pseudomonadati</taxon>
        <taxon>Pseudomonadota</taxon>
        <taxon>Alphaproteobacteria</taxon>
        <taxon>Rhodobacterales</taxon>
        <taxon>Paracoccaceae</taxon>
        <taxon>Paralimibaculum</taxon>
    </lineage>
</organism>
<dbReference type="EMBL" id="BSYI01000006">
    <property type="protein sequence ID" value="GMG81835.1"/>
    <property type="molecule type" value="Genomic_DNA"/>
</dbReference>
<reference evidence="2 3" key="1">
    <citation type="submission" date="2023-04" db="EMBL/GenBank/DDBJ databases">
        <title>Marinoamorphus aggregata gen. nov., sp. Nov., isolate from tissue of brittle star Ophioplocus japonicus.</title>
        <authorList>
            <person name="Kawano K."/>
            <person name="Sawayama S."/>
            <person name="Nakagawa S."/>
        </authorList>
    </citation>
    <scope>NUCLEOTIDE SEQUENCE [LARGE SCALE GENOMIC DNA]</scope>
    <source>
        <strain evidence="2 3">NKW23</strain>
    </source>
</reference>
<evidence type="ECO:0000313" key="3">
    <source>
        <dbReference type="Proteomes" id="UP001239909"/>
    </source>
</evidence>
<dbReference type="RefSeq" id="WP_285670560.1">
    <property type="nucleotide sequence ID" value="NZ_BSYI01000006.1"/>
</dbReference>
<dbReference type="PANTHER" id="PTHR12526:SF636">
    <property type="entry name" value="BLL3647 PROTEIN"/>
    <property type="match status" value="1"/>
</dbReference>
<dbReference type="Pfam" id="PF00534">
    <property type="entry name" value="Glycos_transf_1"/>
    <property type="match status" value="1"/>
</dbReference>
<protein>
    <submittedName>
        <fullName evidence="2">Glycosyltransferase</fullName>
    </submittedName>
</protein>
<sequence length="432" mass="45912">MAAAMPPREAPPAPPLAVVVKGYPRLSETFVAQELKALEDRGFVFEIWSLRAPYDDRTHPIHGRIRARPRYLPEYLHGEPLRVLRGLARAARLPGFGRALRAWLGDLAREPGRSRIRRFGQAAVLAAELPAGTRFLYAHFLHTPASVARYAAMMRGLGWGVSAHAKDIWTTPDREKADKLADAAFAVTCTASGAAHLAALAAEPERVALAYHGLDLTRFPPPPAARAKGAAFRLLSVGRLVEKKGYDDLLAALAALPAELDWHLTHIGGGKLAGPLAAEAERRGLAPRIDWQGKRDQTEVIAAMRAADLFVLPAKIAGDGDRDGLPNVLMEAASQKLPILSTRVSAIPEFLPDAGHGWLVPPGEPAALAGAIAVLAGDPATRAAMAEAAHARLIRDFAMEPGIDLLAARLAAGLGDAAPAPRPAPALDRAAS</sequence>
<gene>
    <name evidence="2" type="ORF">LNKW23_10480</name>
</gene>
<dbReference type="InterPro" id="IPR001296">
    <property type="entry name" value="Glyco_trans_1"/>
</dbReference>
<dbReference type="SUPFAM" id="SSF53756">
    <property type="entry name" value="UDP-Glycosyltransferase/glycogen phosphorylase"/>
    <property type="match status" value="1"/>
</dbReference>
<dbReference type="Gene3D" id="3.40.50.2000">
    <property type="entry name" value="Glycogen Phosphorylase B"/>
    <property type="match status" value="2"/>
</dbReference>
<proteinExistence type="predicted"/>
<keyword evidence="3" id="KW-1185">Reference proteome</keyword>
<accession>A0ABQ6LNJ4</accession>
<dbReference type="CDD" id="cd03801">
    <property type="entry name" value="GT4_PimA-like"/>
    <property type="match status" value="1"/>
</dbReference>
<evidence type="ECO:0000313" key="2">
    <source>
        <dbReference type="EMBL" id="GMG81835.1"/>
    </source>
</evidence>
<comment type="caution">
    <text evidence="2">The sequence shown here is derived from an EMBL/GenBank/DDBJ whole genome shotgun (WGS) entry which is preliminary data.</text>
</comment>
<dbReference type="PANTHER" id="PTHR12526">
    <property type="entry name" value="GLYCOSYLTRANSFERASE"/>
    <property type="match status" value="1"/>
</dbReference>
<dbReference type="Proteomes" id="UP001239909">
    <property type="component" value="Unassembled WGS sequence"/>
</dbReference>
<feature type="domain" description="Glycosyl transferase family 1" evidence="1">
    <location>
        <begin position="232"/>
        <end position="390"/>
    </location>
</feature>
<name>A0ABQ6LNJ4_9RHOB</name>